<proteinExistence type="predicted"/>
<reference evidence="1 2" key="1">
    <citation type="journal article" date="2016" name="Virology">
        <title>The genome of AR9, a giant transducing Bacillus phage encoding two multisubunit RNA polymerases.</title>
        <authorList>
            <person name="Lavysh D."/>
            <person name="Sokolova M."/>
            <person name="Minakhin L."/>
            <person name="Yakunina M."/>
            <person name="Artamonova T."/>
            <person name="Kozyavkin S."/>
            <person name="Makarova K.S."/>
            <person name="Koonin E.V."/>
            <person name="Severinov K."/>
        </authorList>
    </citation>
    <scope>NUCLEOTIDE SEQUENCE [LARGE SCALE GENOMIC DNA]</scope>
</reference>
<evidence type="ECO:0000313" key="1">
    <source>
        <dbReference type="EMBL" id="AMS01282.1"/>
    </source>
</evidence>
<dbReference type="EMBL" id="KU878088">
    <property type="protein sequence ID" value="AMS01282.1"/>
    <property type="molecule type" value="Genomic_DNA"/>
</dbReference>
<dbReference type="GeneID" id="29058916"/>
<dbReference type="KEGG" id="vg:29058916"/>
<protein>
    <submittedName>
        <fullName evidence="1">Virion protein</fullName>
    </submittedName>
</protein>
<organism evidence="1 2">
    <name type="scientific">Bacillus phage AR9</name>
    <dbReference type="NCBI Taxonomy" id="1815509"/>
    <lineage>
        <taxon>Viruses</taxon>
        <taxon>Duplodnaviria</taxon>
        <taxon>Heunggongvirae</taxon>
        <taxon>Uroviricota</taxon>
        <taxon>Caudoviricetes</taxon>
        <taxon>Takahashivirus</taxon>
        <taxon>Bacillus phage PBS1</taxon>
    </lineage>
</organism>
<sequence>MKLSFRAIKESLLNSINTIGTIIFTNERNLYIVGSNGQKLKISDLIVVESEDELNSLTEKIQNKLYLTKDNYKIYIWNGSIFKPITDGSNSKKRETITPLKGQSSFTVPFSFNTGGSLKIYRNGVFQDLNIDYTEDQNTNSILLKTPTDDDEIFTLIID</sequence>
<dbReference type="Proteomes" id="UP000202618">
    <property type="component" value="Segment"/>
</dbReference>
<accession>A0A172JIA6</accession>
<dbReference type="RefSeq" id="YP_009283102.1">
    <property type="nucleotide sequence ID" value="NC_031039.1"/>
</dbReference>
<gene>
    <name evidence="1" type="ORF">AR9_g198</name>
</gene>
<name>A0A172JIA6_BPPB1</name>
<evidence type="ECO:0000313" key="2">
    <source>
        <dbReference type="Proteomes" id="UP000202618"/>
    </source>
</evidence>